<dbReference type="Gene3D" id="3.20.20.140">
    <property type="entry name" value="Metal-dependent hydrolases"/>
    <property type="match status" value="1"/>
</dbReference>
<evidence type="ECO:0000313" key="3">
    <source>
        <dbReference type="EMBL" id="KTD09244.1"/>
    </source>
</evidence>
<reference evidence="4 6" key="2">
    <citation type="submission" date="2018-06" db="EMBL/GenBank/DDBJ databases">
        <authorList>
            <consortium name="Pathogen Informatics"/>
            <person name="Doyle S."/>
        </authorList>
    </citation>
    <scope>NUCLEOTIDE SEQUENCE [LARGE SCALE GENOMIC DNA]</scope>
    <source>
        <strain evidence="4 6">NCTC12388</strain>
    </source>
</reference>
<evidence type="ECO:0000256" key="1">
    <source>
        <dbReference type="ARBA" id="ARBA00038310"/>
    </source>
</evidence>
<evidence type="ECO:0000313" key="6">
    <source>
        <dbReference type="Proteomes" id="UP000254476"/>
    </source>
</evidence>
<feature type="domain" description="Amidohydrolase-related" evidence="2">
    <location>
        <begin position="165"/>
        <end position="300"/>
    </location>
</feature>
<evidence type="ECO:0000259" key="2">
    <source>
        <dbReference type="Pfam" id="PF04909"/>
    </source>
</evidence>
<dbReference type="InterPro" id="IPR052350">
    <property type="entry name" value="Metallo-dep_Lactonases"/>
</dbReference>
<keyword evidence="4" id="KW-0378">Hydrolase</keyword>
<dbReference type="Proteomes" id="UP000054691">
    <property type="component" value="Unassembled WGS sequence"/>
</dbReference>
<dbReference type="EMBL" id="UGOB01000001">
    <property type="protein sequence ID" value="STX45503.1"/>
    <property type="molecule type" value="Genomic_DNA"/>
</dbReference>
<dbReference type="AlphaFoldDB" id="A0A378JCG7"/>
<evidence type="ECO:0000313" key="4">
    <source>
        <dbReference type="EMBL" id="STX45503.1"/>
    </source>
</evidence>
<proteinExistence type="inferred from homology"/>
<dbReference type="Pfam" id="PF04909">
    <property type="entry name" value="Amidohydro_2"/>
    <property type="match status" value="1"/>
</dbReference>
<evidence type="ECO:0000313" key="5">
    <source>
        <dbReference type="Proteomes" id="UP000054691"/>
    </source>
</evidence>
<dbReference type="InterPro" id="IPR006680">
    <property type="entry name" value="Amidohydro-rel"/>
</dbReference>
<dbReference type="RefSeq" id="WP_058499590.1">
    <property type="nucleotide sequence ID" value="NZ_CAAAHW010000015.1"/>
</dbReference>
<sequence length="302" mass="35246">MALKIVDSHFHFYDKKINNYPFLENCDDNLELLWGRNYQKKLPESYLPTDYFRDMEEMQIEGLVMAELVSTDPLKEMQFAQNIANKSQHLSAAIANISLRDKNLSQLLKEYLQIPLIRSVRDHLLWDPNNPNRCYTDKAGILLEPVVQESFTILQDYPFNFEFEVYAHEIPSVLDYAKKFPTIKFALHCMGWPLDQTQAGFLKWEDDMRRLSQCRNVYVKITAIECIFGLEWSLNQIAPWIKATIDIFSPTRCMFGSHLPITKCSKGVKVLYEAYQAIVKDLSIQEQQALFADTAKDFYNIN</sequence>
<dbReference type="InterPro" id="IPR032466">
    <property type="entry name" value="Metal_Hydrolase"/>
</dbReference>
<dbReference type="PANTHER" id="PTHR43569">
    <property type="entry name" value="AMIDOHYDROLASE"/>
    <property type="match status" value="1"/>
</dbReference>
<comment type="similarity">
    <text evidence="1">Belongs to the metallo-dependent hydrolases superfamily.</text>
</comment>
<dbReference type="STRING" id="45066.Lgra_2479"/>
<keyword evidence="5" id="KW-1185">Reference proteome</keyword>
<gene>
    <name evidence="3" type="ORF">Lgra_2479</name>
    <name evidence="4" type="ORF">NCTC12388_02241</name>
</gene>
<dbReference type="Proteomes" id="UP000254476">
    <property type="component" value="Unassembled WGS sequence"/>
</dbReference>
<dbReference type="PANTHER" id="PTHR43569:SF2">
    <property type="entry name" value="AMIDOHYDROLASE-RELATED DOMAIN-CONTAINING PROTEIN"/>
    <property type="match status" value="1"/>
</dbReference>
<reference evidence="3 5" key="1">
    <citation type="submission" date="2015-11" db="EMBL/GenBank/DDBJ databases">
        <title>Genomic analysis of 38 Legionella species identifies large and diverse effector repertoires.</title>
        <authorList>
            <person name="Burstein D."/>
            <person name="Amaro F."/>
            <person name="Zusman T."/>
            <person name="Lifshitz Z."/>
            <person name="Cohen O."/>
            <person name="Gilbert J.A."/>
            <person name="Pupko T."/>
            <person name="Shuman H.A."/>
            <person name="Segal G."/>
        </authorList>
    </citation>
    <scope>NUCLEOTIDE SEQUENCE [LARGE SCALE GENOMIC DNA]</scope>
    <source>
        <strain evidence="3 5">Lyon 8420412</strain>
    </source>
</reference>
<protein>
    <submittedName>
        <fullName evidence="4">Amidohydrolase</fullName>
    </submittedName>
</protein>
<organism evidence="4 6">
    <name type="scientific">Legionella gratiana</name>
    <dbReference type="NCBI Taxonomy" id="45066"/>
    <lineage>
        <taxon>Bacteria</taxon>
        <taxon>Pseudomonadati</taxon>
        <taxon>Pseudomonadota</taxon>
        <taxon>Gammaproteobacteria</taxon>
        <taxon>Legionellales</taxon>
        <taxon>Legionellaceae</taxon>
        <taxon>Legionella</taxon>
    </lineage>
</organism>
<name>A0A378JCG7_9GAMM</name>
<dbReference type="EMBL" id="LNYE01000023">
    <property type="protein sequence ID" value="KTD09244.1"/>
    <property type="molecule type" value="Genomic_DNA"/>
</dbReference>
<dbReference type="SUPFAM" id="SSF51556">
    <property type="entry name" value="Metallo-dependent hydrolases"/>
    <property type="match status" value="1"/>
</dbReference>
<dbReference type="OrthoDB" id="9787654at2"/>
<dbReference type="GO" id="GO:0016787">
    <property type="term" value="F:hydrolase activity"/>
    <property type="evidence" value="ECO:0007669"/>
    <property type="project" value="UniProtKB-KW"/>
</dbReference>
<accession>A0A378JCG7</accession>